<evidence type="ECO:0000313" key="3">
    <source>
        <dbReference type="EMBL" id="KAB2380504.1"/>
    </source>
</evidence>
<organism evidence="3 4">
    <name type="scientific">Actinomadura montaniterrae</name>
    <dbReference type="NCBI Taxonomy" id="1803903"/>
    <lineage>
        <taxon>Bacteria</taxon>
        <taxon>Bacillati</taxon>
        <taxon>Actinomycetota</taxon>
        <taxon>Actinomycetes</taxon>
        <taxon>Streptosporangiales</taxon>
        <taxon>Thermomonosporaceae</taxon>
        <taxon>Actinomadura</taxon>
    </lineage>
</organism>
<dbReference type="RefSeq" id="WP_151541185.1">
    <property type="nucleotide sequence ID" value="NZ_WBMR01000044.1"/>
</dbReference>
<reference evidence="3 4" key="1">
    <citation type="submission" date="2019-09" db="EMBL/GenBank/DDBJ databases">
        <title>Actinomadura physcomitrii sp. nov., a novel actinomycete isolated from moss [Physcomitrium sphaericum (Ludw) Fuernr].</title>
        <authorList>
            <person name="Liu C."/>
            <person name="Zhuang X."/>
        </authorList>
    </citation>
    <scope>NUCLEOTIDE SEQUENCE [LARGE SCALE GENOMIC DNA]</scope>
    <source>
        <strain evidence="3 4">CYP1-1B</strain>
    </source>
</reference>
<dbReference type="EMBL" id="WBMR01000044">
    <property type="protein sequence ID" value="KAB2380504.1"/>
    <property type="molecule type" value="Genomic_DNA"/>
</dbReference>
<sequence length="80" mass="8012">MALRSGFASGGAVFPGLARRPERGPRWRKASASGSSGCVEVAGSGAAVLVRDSKDVEGPVVVMTRAAFAGLVAGIRGRVG</sequence>
<feature type="region of interest" description="Disordered" evidence="1">
    <location>
        <begin position="1"/>
        <end position="34"/>
    </location>
</feature>
<dbReference type="InterPro" id="IPR007278">
    <property type="entry name" value="DUF397"/>
</dbReference>
<proteinExistence type="predicted"/>
<gene>
    <name evidence="3" type="ORF">F9B16_17685</name>
</gene>
<evidence type="ECO:0000256" key="1">
    <source>
        <dbReference type="SAM" id="MobiDB-lite"/>
    </source>
</evidence>
<accession>A0A6L3W1T9</accession>
<dbReference type="Pfam" id="PF04149">
    <property type="entry name" value="DUF397"/>
    <property type="match status" value="1"/>
</dbReference>
<evidence type="ECO:0000313" key="4">
    <source>
        <dbReference type="Proteomes" id="UP000483004"/>
    </source>
</evidence>
<dbReference type="AlphaFoldDB" id="A0A6L3W1T9"/>
<evidence type="ECO:0000259" key="2">
    <source>
        <dbReference type="Pfam" id="PF04149"/>
    </source>
</evidence>
<name>A0A6L3W1T9_9ACTN</name>
<feature type="domain" description="DUF397" evidence="2">
    <location>
        <begin position="26"/>
        <end position="76"/>
    </location>
</feature>
<comment type="caution">
    <text evidence="3">The sequence shown here is derived from an EMBL/GenBank/DDBJ whole genome shotgun (WGS) entry which is preliminary data.</text>
</comment>
<protein>
    <submittedName>
        <fullName evidence="3">DUF397 domain-containing protein</fullName>
    </submittedName>
</protein>
<dbReference type="Proteomes" id="UP000483004">
    <property type="component" value="Unassembled WGS sequence"/>
</dbReference>
<keyword evidence="4" id="KW-1185">Reference proteome</keyword>
<dbReference type="OrthoDB" id="3431580at2"/>